<accession>A0ABS4GZC1</accession>
<comment type="caution">
    <text evidence="1">The sequence shown here is derived from an EMBL/GenBank/DDBJ whole genome shotgun (WGS) entry which is preliminary data.</text>
</comment>
<name>A0ABS4GZC1_9BACL</name>
<dbReference type="Proteomes" id="UP001519273">
    <property type="component" value="Unassembled WGS sequence"/>
</dbReference>
<gene>
    <name evidence="1" type="ORF">J2Z20_000471</name>
</gene>
<keyword evidence="2" id="KW-1185">Reference proteome</keyword>
<sequence length="103" mass="11607">MHDSKKLEEQIIQSYQEQEEMMILIFAQWCINEGVDPYELYKEAYPQQGANEKLAGVMKLTVPKDEAGPIEDDTVLGALSIFGNEDLAFAVTNVIANRKASKR</sequence>
<protein>
    <submittedName>
        <fullName evidence="1">Uncharacterized protein</fullName>
    </submittedName>
</protein>
<dbReference type="EMBL" id="JAGGKP010000001">
    <property type="protein sequence ID" value="MBP1935610.1"/>
    <property type="molecule type" value="Genomic_DNA"/>
</dbReference>
<proteinExistence type="predicted"/>
<reference evidence="1 2" key="1">
    <citation type="submission" date="2021-03" db="EMBL/GenBank/DDBJ databases">
        <title>Genomic Encyclopedia of Type Strains, Phase IV (KMG-IV): sequencing the most valuable type-strain genomes for metagenomic binning, comparative biology and taxonomic classification.</title>
        <authorList>
            <person name="Goeker M."/>
        </authorList>
    </citation>
    <scope>NUCLEOTIDE SEQUENCE [LARGE SCALE GENOMIC DNA]</scope>
    <source>
        <strain evidence="1 2">DSM 23491</strain>
    </source>
</reference>
<organism evidence="1 2">
    <name type="scientific">Paenibacillus sediminis</name>
    <dbReference type="NCBI Taxonomy" id="664909"/>
    <lineage>
        <taxon>Bacteria</taxon>
        <taxon>Bacillati</taxon>
        <taxon>Bacillota</taxon>
        <taxon>Bacilli</taxon>
        <taxon>Bacillales</taxon>
        <taxon>Paenibacillaceae</taxon>
        <taxon>Paenibacillus</taxon>
    </lineage>
</organism>
<evidence type="ECO:0000313" key="2">
    <source>
        <dbReference type="Proteomes" id="UP001519273"/>
    </source>
</evidence>
<evidence type="ECO:0000313" key="1">
    <source>
        <dbReference type="EMBL" id="MBP1935610.1"/>
    </source>
</evidence>